<dbReference type="OrthoDB" id="4629737at2"/>
<evidence type="ECO:0000313" key="2">
    <source>
        <dbReference type="EMBL" id="RFU38507.1"/>
    </source>
</evidence>
<dbReference type="RefSeq" id="WP_117360022.1">
    <property type="nucleotide sequence ID" value="NZ_QURH01000783.1"/>
</dbReference>
<keyword evidence="1" id="KW-0812">Transmembrane</keyword>
<feature type="transmembrane region" description="Helical" evidence="1">
    <location>
        <begin position="53"/>
        <end position="72"/>
    </location>
</feature>
<dbReference type="Proteomes" id="UP000261811">
    <property type="component" value="Unassembled WGS sequence"/>
</dbReference>
<feature type="transmembrane region" description="Helical" evidence="1">
    <location>
        <begin position="12"/>
        <end position="32"/>
    </location>
</feature>
<evidence type="ECO:0000313" key="3">
    <source>
        <dbReference type="Proteomes" id="UP000261811"/>
    </source>
</evidence>
<reference evidence="2 3" key="1">
    <citation type="submission" date="2018-08" db="EMBL/GenBank/DDBJ databases">
        <title>Actinomadura jelena sp. nov., a novel Actinomycete isolated from soil in Chad.</title>
        <authorList>
            <person name="Shi L."/>
        </authorList>
    </citation>
    <scope>NUCLEOTIDE SEQUENCE [LARGE SCALE GENOMIC DNA]</scope>
    <source>
        <strain evidence="2 3">NEAU-G17</strain>
    </source>
</reference>
<name>A0A372JET3_9ACTN</name>
<gene>
    <name evidence="2" type="ORF">DZF91_27325</name>
</gene>
<comment type="caution">
    <text evidence="2">The sequence shown here is derived from an EMBL/GenBank/DDBJ whole genome shotgun (WGS) entry which is preliminary data.</text>
</comment>
<dbReference type="AlphaFoldDB" id="A0A372JET3"/>
<proteinExistence type="predicted"/>
<keyword evidence="3" id="KW-1185">Reference proteome</keyword>
<dbReference type="EMBL" id="QURH01000783">
    <property type="protein sequence ID" value="RFU38507.1"/>
    <property type="molecule type" value="Genomic_DNA"/>
</dbReference>
<organism evidence="2 3">
    <name type="scientific">Actinomadura logoneensis</name>
    <dbReference type="NCBI Taxonomy" id="2293572"/>
    <lineage>
        <taxon>Bacteria</taxon>
        <taxon>Bacillati</taxon>
        <taxon>Actinomycetota</taxon>
        <taxon>Actinomycetes</taxon>
        <taxon>Streptosporangiales</taxon>
        <taxon>Thermomonosporaceae</taxon>
        <taxon>Actinomadura</taxon>
    </lineage>
</organism>
<evidence type="ECO:0008006" key="4">
    <source>
        <dbReference type="Google" id="ProtNLM"/>
    </source>
</evidence>
<evidence type="ECO:0000256" key="1">
    <source>
        <dbReference type="SAM" id="Phobius"/>
    </source>
</evidence>
<sequence>MLPVTTDTIRIFLHVLAATVWVGGQLTLTALLPVLRKAGGDVPKQAARAFNRVAWIAFAVLIVTGGWNIAAVGGDTSDDYKTTLYVKLAFVALSGIAAGWHAFTKSRPMLAITGAVGGLSALLALFMGVLLG</sequence>
<protein>
    <recommendedName>
        <fullName evidence="4">Copper resistance protein D domain-containing protein</fullName>
    </recommendedName>
</protein>
<feature type="transmembrane region" description="Helical" evidence="1">
    <location>
        <begin position="84"/>
        <end position="103"/>
    </location>
</feature>
<keyword evidence="1" id="KW-1133">Transmembrane helix</keyword>
<keyword evidence="1" id="KW-0472">Membrane</keyword>
<accession>A0A372JET3</accession>
<feature type="transmembrane region" description="Helical" evidence="1">
    <location>
        <begin position="110"/>
        <end position="131"/>
    </location>
</feature>